<dbReference type="Proteomes" id="UP000593999">
    <property type="component" value="Segment"/>
</dbReference>
<reference evidence="1 2" key="1">
    <citation type="submission" date="2020-08" db="EMBL/GenBank/DDBJ databases">
        <authorList>
            <person name="Onisko P.M."/>
            <person name="Abbud L.A."/>
            <person name="Collins-Miller C."/>
            <person name="Crosslin K."/>
            <person name="Dasari S."/>
            <person name="Friend S.M."/>
            <person name="Gaykema M.A."/>
            <person name="Lambert A.M."/>
            <person name="Moran E.R."/>
            <person name="Watts A.R."/>
            <person name="Zirkle L.M."/>
            <person name="Bauer P.J."/>
            <person name="Temple L."/>
            <person name="Washington J.M."/>
            <person name="Garlena R.A."/>
            <person name="Russell D.A."/>
            <person name="Pope W.H."/>
            <person name="Jacobs-Sera D."/>
            <person name="Hatfull G.F."/>
        </authorList>
    </citation>
    <scope>NUCLEOTIDE SEQUENCE [LARGE SCALE GENOMIC DNA]</scope>
</reference>
<sequence>MTTATATIARPAIRTPLYDDVMVAADRVHPTSAADRRLVRFTMEHAGLPQLLADLEDKAASAGRYKADRDHYDNVLATVSALVDEAIVEPASHSELVFAQQLRKVLDQNGIA</sequence>
<evidence type="ECO:0000313" key="1">
    <source>
        <dbReference type="EMBL" id="QOI66977.1"/>
    </source>
</evidence>
<keyword evidence="2" id="KW-1185">Reference proteome</keyword>
<name>A0A7L8ZDG9_9CAUD</name>
<protein>
    <submittedName>
        <fullName evidence="1">Uncharacterized protein</fullName>
    </submittedName>
</protein>
<organism evidence="1 2">
    <name type="scientific">Microbacterium phage GardenState</name>
    <dbReference type="NCBI Taxonomy" id="2776841"/>
    <lineage>
        <taxon>Viruses</taxon>
        <taxon>Duplodnaviria</taxon>
        <taxon>Heunggongvirae</taxon>
        <taxon>Uroviricota</taxon>
        <taxon>Caudoviricetes</taxon>
        <taxon>Casidaviridae</taxon>
        <taxon>Gardenstatevirus</taxon>
        <taxon>Gardenstatevirus gardenstate</taxon>
    </lineage>
</organism>
<gene>
    <name evidence="1" type="primary">65</name>
    <name evidence="1" type="ORF">SEA_GARDENSTATE_65</name>
</gene>
<evidence type="ECO:0000313" key="2">
    <source>
        <dbReference type="Proteomes" id="UP000593999"/>
    </source>
</evidence>
<proteinExistence type="predicted"/>
<dbReference type="EMBL" id="MT952845">
    <property type="protein sequence ID" value="QOI66977.1"/>
    <property type="molecule type" value="Genomic_DNA"/>
</dbReference>
<accession>A0A7L8ZDG9</accession>